<organism evidence="1 2">
    <name type="scientific">Candidatus Nitrosotalea okcheonensis</name>
    <dbReference type="NCBI Taxonomy" id="1903276"/>
    <lineage>
        <taxon>Archaea</taxon>
        <taxon>Nitrososphaerota</taxon>
        <taxon>Nitrososphaeria</taxon>
        <taxon>Nitrosotaleales</taxon>
        <taxon>Nitrosotaleaceae</taxon>
        <taxon>Nitrosotalea</taxon>
    </lineage>
</organism>
<gene>
    <name evidence="1" type="ORF">NCS_11473</name>
</gene>
<dbReference type="AlphaFoldDB" id="A0A2H1FFW0"/>
<evidence type="ECO:0000313" key="2">
    <source>
        <dbReference type="Proteomes" id="UP000230607"/>
    </source>
</evidence>
<sequence>MSVQEKPLDFEVVSEPWNKYEIRNDHTIIKTKYVVTKITKISSSGQSNYRIDGQTLTTVMNISGKKGTPDGTVYTPEALKNEMEFPNMSYSTQQEEWNEYRLDDNAVIRLKATVTSVSKTKKFDQNGDPIYYVENNVMLQVRPPPTL</sequence>
<dbReference type="RefSeq" id="WP_157927590.1">
    <property type="nucleotide sequence ID" value="NZ_LT841358.1"/>
</dbReference>
<accession>A0A2H1FFW0</accession>
<keyword evidence="2" id="KW-1185">Reference proteome</keyword>
<protein>
    <submittedName>
        <fullName evidence="1">Uncharacterized protein</fullName>
    </submittedName>
</protein>
<proteinExistence type="predicted"/>
<evidence type="ECO:0000313" key="1">
    <source>
        <dbReference type="EMBL" id="SMH71661.1"/>
    </source>
</evidence>
<dbReference type="EMBL" id="LT841358">
    <property type="protein sequence ID" value="SMH71661.1"/>
    <property type="molecule type" value="Genomic_DNA"/>
</dbReference>
<name>A0A2H1FFW0_9ARCH</name>
<reference evidence="2" key="1">
    <citation type="submission" date="2017-03" db="EMBL/GenBank/DDBJ databases">
        <authorList>
            <person name="Herbold C."/>
        </authorList>
    </citation>
    <scope>NUCLEOTIDE SEQUENCE [LARGE SCALE GENOMIC DNA]</scope>
</reference>
<dbReference type="Proteomes" id="UP000230607">
    <property type="component" value="Chromosome 1"/>
</dbReference>